<dbReference type="SUPFAM" id="SSF52980">
    <property type="entry name" value="Restriction endonuclease-like"/>
    <property type="match status" value="1"/>
</dbReference>
<dbReference type="STRING" id="158500.BES08_09075"/>
<sequence length="114" mass="13150">MPPIQTIRRARKLRRIMTPPEVILWQHLRRSPMGLKFRRQHPIGPYVLDFYRPSAKTGIEIDGAVNDMGENPEHDLHRNAWLCEHGIAIIRIPAREVLRTPETAVAALVSTCQR</sequence>
<evidence type="ECO:0000313" key="3">
    <source>
        <dbReference type="Proteomes" id="UP000024329"/>
    </source>
</evidence>
<dbReference type="Gene3D" id="3.40.960.10">
    <property type="entry name" value="VSR Endonuclease"/>
    <property type="match status" value="1"/>
</dbReference>
<dbReference type="PATRIC" id="fig|158500.4.peg.3582"/>
<feature type="domain" description="DUF559" evidence="1">
    <location>
        <begin position="8"/>
        <end position="112"/>
    </location>
</feature>
<dbReference type="AlphaFoldDB" id="A0A031JU56"/>
<accession>A0A031JU56</accession>
<protein>
    <recommendedName>
        <fullName evidence="1">DUF559 domain-containing protein</fullName>
    </recommendedName>
</protein>
<organism evidence="2 3">
    <name type="scientific">Novosphingobium resinovorum</name>
    <dbReference type="NCBI Taxonomy" id="158500"/>
    <lineage>
        <taxon>Bacteria</taxon>
        <taxon>Pseudomonadati</taxon>
        <taxon>Pseudomonadota</taxon>
        <taxon>Alphaproteobacteria</taxon>
        <taxon>Sphingomonadales</taxon>
        <taxon>Sphingomonadaceae</taxon>
        <taxon>Novosphingobium</taxon>
    </lineage>
</organism>
<comment type="caution">
    <text evidence="2">The sequence shown here is derived from an EMBL/GenBank/DDBJ whole genome shotgun (WGS) entry which is preliminary data.</text>
</comment>
<name>A0A031JU56_9SPHN</name>
<dbReference type="RefSeq" id="WP_036527319.1">
    <property type="nucleotide sequence ID" value="NZ_JFYZ01000017.1"/>
</dbReference>
<reference evidence="2 3" key="1">
    <citation type="submission" date="2014-03" db="EMBL/GenBank/DDBJ databases">
        <title>Whole genome sequence of Novosphingobium resinovorum KF1.</title>
        <authorList>
            <person name="Gan H.M."/>
            <person name="Gan H.Y."/>
            <person name="Chew T.H."/>
            <person name="Savka M.A."/>
        </authorList>
    </citation>
    <scope>NUCLEOTIDE SEQUENCE [LARGE SCALE GENOMIC DNA]</scope>
    <source>
        <strain evidence="2 3">KF1</strain>
    </source>
</reference>
<dbReference type="CDD" id="cd01038">
    <property type="entry name" value="Endonuclease_DUF559"/>
    <property type="match status" value="1"/>
</dbReference>
<dbReference type="Pfam" id="PF04480">
    <property type="entry name" value="DUF559"/>
    <property type="match status" value="1"/>
</dbReference>
<dbReference type="InterPro" id="IPR011335">
    <property type="entry name" value="Restrct_endonuc-II-like"/>
</dbReference>
<evidence type="ECO:0000259" key="1">
    <source>
        <dbReference type="Pfam" id="PF04480"/>
    </source>
</evidence>
<dbReference type="eggNOG" id="COG2852">
    <property type="taxonomic scope" value="Bacteria"/>
</dbReference>
<evidence type="ECO:0000313" key="2">
    <source>
        <dbReference type="EMBL" id="EZP80424.1"/>
    </source>
</evidence>
<dbReference type="EMBL" id="JFYZ01000017">
    <property type="protein sequence ID" value="EZP80424.1"/>
    <property type="molecule type" value="Genomic_DNA"/>
</dbReference>
<gene>
    <name evidence="2" type="ORF">BV97_03511</name>
</gene>
<dbReference type="InterPro" id="IPR007569">
    <property type="entry name" value="DUF559"/>
</dbReference>
<dbReference type="InterPro" id="IPR047216">
    <property type="entry name" value="Endonuclease_DUF559_bact"/>
</dbReference>
<proteinExistence type="predicted"/>
<dbReference type="PANTHER" id="PTHR38590">
    <property type="entry name" value="BLL0828 PROTEIN"/>
    <property type="match status" value="1"/>
</dbReference>
<dbReference type="Proteomes" id="UP000024329">
    <property type="component" value="Unassembled WGS sequence"/>
</dbReference>
<dbReference type="PANTHER" id="PTHR38590:SF1">
    <property type="entry name" value="BLL0828 PROTEIN"/>
    <property type="match status" value="1"/>
</dbReference>